<comment type="subcellular location">
    <subcellularLocation>
        <location evidence="1">Bacterial flagellum basal body</location>
    </subcellularLocation>
    <subcellularLocation>
        <location evidence="2">Cell membrane</location>
        <topology evidence="2">Peripheral membrane protein</topology>
    </subcellularLocation>
</comment>
<comment type="caution">
    <text evidence="14">The sequence shown here is derived from an EMBL/GenBank/DDBJ whole genome shotgun (WGS) entry which is preliminary data.</text>
</comment>
<evidence type="ECO:0000256" key="6">
    <source>
        <dbReference type="ARBA" id="ARBA00022475"/>
    </source>
</evidence>
<dbReference type="GO" id="GO:0050918">
    <property type="term" value="P:positive chemotaxis"/>
    <property type="evidence" value="ECO:0007669"/>
    <property type="project" value="TreeGrafter"/>
</dbReference>
<dbReference type="Pfam" id="PF02154">
    <property type="entry name" value="FliM"/>
    <property type="match status" value="1"/>
</dbReference>
<feature type="compositionally biased region" description="Basic and acidic residues" evidence="12">
    <location>
        <begin position="14"/>
        <end position="25"/>
    </location>
</feature>
<keyword evidence="8" id="KW-0283">Flagellar rotation</keyword>
<keyword evidence="14" id="KW-0966">Cell projection</keyword>
<name>A0A7C1G2T4_THERO</name>
<dbReference type="InterPro" id="IPR001689">
    <property type="entry name" value="Flag_FliM"/>
</dbReference>
<dbReference type="GO" id="GO:0009425">
    <property type="term" value="C:bacterial-type flagellum basal body"/>
    <property type="evidence" value="ECO:0007669"/>
    <property type="project" value="UniProtKB-SubCell"/>
</dbReference>
<dbReference type="InterPro" id="IPR028976">
    <property type="entry name" value="CheC-like_sf"/>
</dbReference>
<reference evidence="14" key="1">
    <citation type="journal article" date="2020" name="mSystems">
        <title>Genome- and Community-Level Interaction Insights into Carbon Utilization and Element Cycling Functions of Hydrothermarchaeota in Hydrothermal Sediment.</title>
        <authorList>
            <person name="Zhou Z."/>
            <person name="Liu Y."/>
            <person name="Xu W."/>
            <person name="Pan J."/>
            <person name="Luo Z.H."/>
            <person name="Li M."/>
        </authorList>
    </citation>
    <scope>NUCLEOTIDE SEQUENCE [LARGE SCALE GENOMIC DNA]</scope>
    <source>
        <strain evidence="14">SpSt-222</strain>
    </source>
</reference>
<keyword evidence="6" id="KW-1003">Cell membrane</keyword>
<dbReference type="EMBL" id="DSJL01000011">
    <property type="protein sequence ID" value="HEF66280.1"/>
    <property type="molecule type" value="Genomic_DNA"/>
</dbReference>
<evidence type="ECO:0000256" key="5">
    <source>
        <dbReference type="ARBA" id="ARBA00021898"/>
    </source>
</evidence>
<evidence type="ECO:0000256" key="11">
    <source>
        <dbReference type="ARBA" id="ARBA00025044"/>
    </source>
</evidence>
<evidence type="ECO:0000256" key="4">
    <source>
        <dbReference type="ARBA" id="ARBA00011049"/>
    </source>
</evidence>
<evidence type="ECO:0000256" key="9">
    <source>
        <dbReference type="ARBA" id="ARBA00023136"/>
    </source>
</evidence>
<keyword evidence="14" id="KW-0282">Flagellum</keyword>
<protein>
    <recommendedName>
        <fullName evidence="5">Flagellar motor switch protein FliM</fullName>
    </recommendedName>
</protein>
<dbReference type="SUPFAM" id="SSF101801">
    <property type="entry name" value="Surface presentation of antigens (SPOA)"/>
    <property type="match status" value="1"/>
</dbReference>
<feature type="domain" description="Flagellar motor switch protein FliN-like C-terminal" evidence="13">
    <location>
        <begin position="240"/>
        <end position="308"/>
    </location>
</feature>
<dbReference type="InterPro" id="IPR001543">
    <property type="entry name" value="FliN-like_C"/>
</dbReference>
<evidence type="ECO:0000256" key="3">
    <source>
        <dbReference type="ARBA" id="ARBA00009226"/>
    </source>
</evidence>
<evidence type="ECO:0000256" key="12">
    <source>
        <dbReference type="SAM" id="MobiDB-lite"/>
    </source>
</evidence>
<evidence type="ECO:0000256" key="2">
    <source>
        <dbReference type="ARBA" id="ARBA00004202"/>
    </source>
</evidence>
<dbReference type="Gene3D" id="2.30.330.10">
    <property type="entry name" value="SpoA-like"/>
    <property type="match status" value="1"/>
</dbReference>
<feature type="region of interest" description="Disordered" evidence="12">
    <location>
        <begin position="1"/>
        <end position="25"/>
    </location>
</feature>
<dbReference type="GO" id="GO:0071978">
    <property type="term" value="P:bacterial-type flagellum-dependent swarming motility"/>
    <property type="evidence" value="ECO:0007669"/>
    <property type="project" value="TreeGrafter"/>
</dbReference>
<comment type="similarity">
    <text evidence="3">Belongs to the FliN/MopA/SpaO family.</text>
</comment>
<keyword evidence="14" id="KW-0969">Cilium</keyword>
<dbReference type="SUPFAM" id="SSF103039">
    <property type="entry name" value="CheC-like"/>
    <property type="match status" value="1"/>
</dbReference>
<proteinExistence type="inferred from homology"/>
<dbReference type="InterPro" id="IPR001172">
    <property type="entry name" value="FliN_T3SS_HrcQb"/>
</dbReference>
<evidence type="ECO:0000256" key="8">
    <source>
        <dbReference type="ARBA" id="ARBA00022779"/>
    </source>
</evidence>
<organism evidence="14">
    <name type="scientific">Thermomicrobium roseum</name>
    <dbReference type="NCBI Taxonomy" id="500"/>
    <lineage>
        <taxon>Bacteria</taxon>
        <taxon>Pseudomonadati</taxon>
        <taxon>Thermomicrobiota</taxon>
        <taxon>Thermomicrobia</taxon>
        <taxon>Thermomicrobiales</taxon>
        <taxon>Thermomicrobiaceae</taxon>
        <taxon>Thermomicrobium</taxon>
    </lineage>
</organism>
<keyword evidence="7" id="KW-0145">Chemotaxis</keyword>
<gene>
    <name evidence="14" type="ORF">ENP47_11900</name>
</gene>
<dbReference type="PRINTS" id="PR00956">
    <property type="entry name" value="FLGMOTORFLIN"/>
</dbReference>
<feature type="compositionally biased region" description="Low complexity" evidence="12">
    <location>
        <begin position="1"/>
        <end position="12"/>
    </location>
</feature>
<dbReference type="AlphaFoldDB" id="A0A7C1G2T4"/>
<sequence length="335" mass="37567">MSLSRVRSATTRTARRERGKPVPYDFRRPDKFSKDHIRSIQSIHEAFDRFASNYLSAHVRTAVHSELGPIEQTTLGDYLDRLPPQVVLCLAELEPLVGRVLLELDFATASRLVDRMLGGAGEERPPFTATTITEIELLLLRELGNGLFHELANAWEQVVRLHPQPCEVVLSGQQIQGLMPSEIVLLVQHNVRLFDSEGQFTVVLPASTLEPILPRLNARVLFANPRRGTSPEVLAHLSAQLEEVPLQLRVELGRVRLTVQDLLALEVGDVLVLDQDVSFPLTVYVENEPRFYAFPGRRGRSLAVRIGGTVTEEWPRTDELDQEGGTTLWPTVQTP</sequence>
<keyword evidence="9" id="KW-0472">Membrane</keyword>
<evidence type="ECO:0000313" key="14">
    <source>
        <dbReference type="EMBL" id="HEF66280.1"/>
    </source>
</evidence>
<keyword evidence="10" id="KW-0975">Bacterial flagellum</keyword>
<dbReference type="Gene3D" id="3.40.1550.10">
    <property type="entry name" value="CheC-like"/>
    <property type="match status" value="1"/>
</dbReference>
<evidence type="ECO:0000259" key="13">
    <source>
        <dbReference type="Pfam" id="PF01052"/>
    </source>
</evidence>
<dbReference type="InterPro" id="IPR036429">
    <property type="entry name" value="SpoA-like_sf"/>
</dbReference>
<accession>A0A7C1G2T4</accession>
<comment type="similarity">
    <text evidence="4">Belongs to the FliM family.</text>
</comment>
<dbReference type="PIRSF" id="PIRSF002888">
    <property type="entry name" value="FliM"/>
    <property type="match status" value="1"/>
</dbReference>
<dbReference type="PANTHER" id="PTHR30034:SF6">
    <property type="entry name" value="YOP PROTEINS TRANSLOCATION PROTEIN Q"/>
    <property type="match status" value="1"/>
</dbReference>
<evidence type="ECO:0000256" key="10">
    <source>
        <dbReference type="ARBA" id="ARBA00023143"/>
    </source>
</evidence>
<comment type="function">
    <text evidence="11">FliM is one of three proteins (FliG, FliN, FliM) that forms the rotor-mounted switch complex (C ring), located at the base of the basal body. This complex interacts with the CheY and CheZ chemotaxis proteins, in addition to contacting components of the motor that determine the direction of flagellar rotation.</text>
</comment>
<dbReference type="GO" id="GO:0005886">
    <property type="term" value="C:plasma membrane"/>
    <property type="evidence" value="ECO:0007669"/>
    <property type="project" value="UniProtKB-SubCell"/>
</dbReference>
<dbReference type="PANTHER" id="PTHR30034">
    <property type="entry name" value="FLAGELLAR MOTOR SWITCH PROTEIN FLIM"/>
    <property type="match status" value="1"/>
</dbReference>
<evidence type="ECO:0000256" key="1">
    <source>
        <dbReference type="ARBA" id="ARBA00004117"/>
    </source>
</evidence>
<dbReference type="Pfam" id="PF01052">
    <property type="entry name" value="FliMN_C"/>
    <property type="match status" value="1"/>
</dbReference>
<dbReference type="GO" id="GO:0003774">
    <property type="term" value="F:cytoskeletal motor activity"/>
    <property type="evidence" value="ECO:0007669"/>
    <property type="project" value="InterPro"/>
</dbReference>
<dbReference type="CDD" id="cd17908">
    <property type="entry name" value="FliM"/>
    <property type="match status" value="1"/>
</dbReference>
<evidence type="ECO:0000256" key="7">
    <source>
        <dbReference type="ARBA" id="ARBA00022500"/>
    </source>
</evidence>